<dbReference type="AlphaFoldDB" id="A0AAW4L3Y4"/>
<name>A0AAW4L3Y4_9BACT</name>
<dbReference type="Gene3D" id="3.40.30.10">
    <property type="entry name" value="Glutaredoxin"/>
    <property type="match status" value="1"/>
</dbReference>
<dbReference type="SUPFAM" id="SSF52833">
    <property type="entry name" value="Thioredoxin-like"/>
    <property type="match status" value="1"/>
</dbReference>
<organism evidence="3 4">
    <name type="scientific">Geoanaerobacter pelophilus</name>
    <dbReference type="NCBI Taxonomy" id="60036"/>
    <lineage>
        <taxon>Bacteria</taxon>
        <taxon>Pseudomonadati</taxon>
        <taxon>Thermodesulfobacteriota</taxon>
        <taxon>Desulfuromonadia</taxon>
        <taxon>Geobacterales</taxon>
        <taxon>Geobacteraceae</taxon>
        <taxon>Geoanaerobacter</taxon>
    </lineage>
</organism>
<dbReference type="EMBL" id="JAHCVJ010000002">
    <property type="protein sequence ID" value="MBT0664272.1"/>
    <property type="molecule type" value="Genomic_DNA"/>
</dbReference>
<reference evidence="3 4" key="1">
    <citation type="submission" date="2021-05" db="EMBL/GenBank/DDBJ databases">
        <title>The draft genome of Geobacter pelophilus DSM 12255.</title>
        <authorList>
            <person name="Xu Z."/>
            <person name="Masuda Y."/>
            <person name="Itoh H."/>
            <person name="Senoo K."/>
        </authorList>
    </citation>
    <scope>NUCLEOTIDE SEQUENCE [LARGE SCALE GENOMIC DNA]</scope>
    <source>
        <strain evidence="3 4">DSM 12255</strain>
    </source>
</reference>
<gene>
    <name evidence="3" type="ORF">KI809_08160</name>
</gene>
<dbReference type="GO" id="GO:0015035">
    <property type="term" value="F:protein-disulfide reductase activity"/>
    <property type="evidence" value="ECO:0007669"/>
    <property type="project" value="TreeGrafter"/>
</dbReference>
<dbReference type="InterPro" id="IPR036249">
    <property type="entry name" value="Thioredoxin-like_sf"/>
</dbReference>
<evidence type="ECO:0000313" key="3">
    <source>
        <dbReference type="EMBL" id="MBT0664272.1"/>
    </source>
</evidence>
<dbReference type="PANTHER" id="PTHR45663">
    <property type="entry name" value="GEO12009P1"/>
    <property type="match status" value="1"/>
</dbReference>
<evidence type="ECO:0000259" key="2">
    <source>
        <dbReference type="PROSITE" id="PS51352"/>
    </source>
</evidence>
<dbReference type="PROSITE" id="PS51352">
    <property type="entry name" value="THIOREDOXIN_2"/>
    <property type="match status" value="1"/>
</dbReference>
<dbReference type="Pfam" id="PF00085">
    <property type="entry name" value="Thioredoxin"/>
    <property type="match status" value="1"/>
</dbReference>
<dbReference type="PANTHER" id="PTHR45663:SF11">
    <property type="entry name" value="GEO12009P1"/>
    <property type="match status" value="1"/>
</dbReference>
<accession>A0AAW4L3Y4</accession>
<protein>
    <submittedName>
        <fullName evidence="3">Thioredoxin family protein</fullName>
    </submittedName>
</protein>
<feature type="chain" id="PRO_5043991714" evidence="1">
    <location>
        <begin position="19"/>
        <end position="125"/>
    </location>
</feature>
<keyword evidence="4" id="KW-1185">Reference proteome</keyword>
<dbReference type="GO" id="GO:0045454">
    <property type="term" value="P:cell redox homeostasis"/>
    <property type="evidence" value="ECO:0007669"/>
    <property type="project" value="TreeGrafter"/>
</dbReference>
<sequence>MKPLMIGILLAIASVAHAELPSAATATVNQALSSGKPAVIDLGARTCIPCKKMAPILESMSNEYRGKANVLFIDVHEDQAAAKKFRVQMIPTQIFFNAQGKEVKRHIGFMDRVDILKELKAAGLK</sequence>
<dbReference type="CDD" id="cd02947">
    <property type="entry name" value="TRX_family"/>
    <property type="match status" value="1"/>
</dbReference>
<dbReference type="InterPro" id="IPR013766">
    <property type="entry name" value="Thioredoxin_domain"/>
</dbReference>
<evidence type="ECO:0000313" key="4">
    <source>
        <dbReference type="Proteomes" id="UP000811899"/>
    </source>
</evidence>
<keyword evidence="1" id="KW-0732">Signal</keyword>
<feature type="domain" description="Thioredoxin" evidence="2">
    <location>
        <begin position="9"/>
        <end position="124"/>
    </location>
</feature>
<dbReference type="Proteomes" id="UP000811899">
    <property type="component" value="Unassembled WGS sequence"/>
</dbReference>
<proteinExistence type="predicted"/>
<evidence type="ECO:0000256" key="1">
    <source>
        <dbReference type="SAM" id="SignalP"/>
    </source>
</evidence>
<dbReference type="RefSeq" id="WP_214171029.1">
    <property type="nucleotide sequence ID" value="NZ_JAHCVJ010000002.1"/>
</dbReference>
<dbReference type="GO" id="GO:0005829">
    <property type="term" value="C:cytosol"/>
    <property type="evidence" value="ECO:0007669"/>
    <property type="project" value="TreeGrafter"/>
</dbReference>
<comment type="caution">
    <text evidence="3">The sequence shown here is derived from an EMBL/GenBank/DDBJ whole genome shotgun (WGS) entry which is preliminary data.</text>
</comment>
<feature type="signal peptide" evidence="1">
    <location>
        <begin position="1"/>
        <end position="18"/>
    </location>
</feature>